<dbReference type="EMBL" id="JACRAF010000025">
    <property type="protein sequence ID" value="MBI4921877.1"/>
    <property type="molecule type" value="Genomic_DNA"/>
</dbReference>
<sequence>MSDKSLIEWTDATWNPLRGCSRVSEGCRHCYAEGVAARFSGPGQPYEGLAGFVVVKTVARGKTTDPIPKPEPRWTGKVVRAPHDTLTQPLRWKRPRRIFVNSMSDLFHESVPDEWIDQVFAVMALSPQHVFQVLTKRPERMRDYLASGLVAPNATATQARVLQAIDDLVPERTEASIAAKNRVLSVAVSGLQTWPLPNVWLGVSAEDQKRADERIPLLLATPAAVRFVSLEPLLGPIDVIPYLFIYTNADDEVLLDHTDRIGPEEPLPFHDPATTDPAEIATPRLDWVIVGGESGPGARPMHPDWARSLRDQCVDAGVPFFFKQRGEWAPGIFEDMGDYLSFEPAEPGVRAKPITPDNIRWFDGATAPDGPGAQLLGKKAAGRLLDGVEHNGLPAVGTGAPKRLAARPASGPDGQSVGQDK</sequence>
<dbReference type="InterPro" id="IPR011101">
    <property type="entry name" value="DUF5131"/>
</dbReference>
<reference evidence="2" key="1">
    <citation type="submission" date="2020-07" db="EMBL/GenBank/DDBJ databases">
        <title>Huge and variable diversity of episymbiotic CPR bacteria and DPANN archaea in groundwater ecosystems.</title>
        <authorList>
            <person name="He C.Y."/>
            <person name="Keren R."/>
            <person name="Whittaker M."/>
            <person name="Farag I.F."/>
            <person name="Doudna J."/>
            <person name="Cate J.H.D."/>
            <person name="Banfield J.F."/>
        </authorList>
    </citation>
    <scope>NUCLEOTIDE SEQUENCE</scope>
    <source>
        <strain evidence="2">NC_groundwater_1586_Pr3_B-0.1um_66_15</strain>
    </source>
</reference>
<dbReference type="AlphaFoldDB" id="A0A933NYV8"/>
<gene>
    <name evidence="2" type="ORF">HY834_09020</name>
</gene>
<evidence type="ECO:0000313" key="2">
    <source>
        <dbReference type="EMBL" id="MBI4921877.1"/>
    </source>
</evidence>
<accession>A0A933NYV8</accession>
<evidence type="ECO:0000256" key="1">
    <source>
        <dbReference type="SAM" id="MobiDB-lite"/>
    </source>
</evidence>
<feature type="region of interest" description="Disordered" evidence="1">
    <location>
        <begin position="389"/>
        <end position="421"/>
    </location>
</feature>
<comment type="caution">
    <text evidence="2">The sequence shown here is derived from an EMBL/GenBank/DDBJ whole genome shotgun (WGS) entry which is preliminary data.</text>
</comment>
<evidence type="ECO:0000313" key="3">
    <source>
        <dbReference type="Proteomes" id="UP000782610"/>
    </source>
</evidence>
<protein>
    <submittedName>
        <fullName evidence="2">Phage Gp37/Gp68 family protein</fullName>
    </submittedName>
</protein>
<dbReference type="Proteomes" id="UP000782610">
    <property type="component" value="Unassembled WGS sequence"/>
</dbReference>
<organism evidence="2 3">
    <name type="scientific">Devosia nanyangense</name>
    <dbReference type="NCBI Taxonomy" id="1228055"/>
    <lineage>
        <taxon>Bacteria</taxon>
        <taxon>Pseudomonadati</taxon>
        <taxon>Pseudomonadota</taxon>
        <taxon>Alphaproteobacteria</taxon>
        <taxon>Hyphomicrobiales</taxon>
        <taxon>Devosiaceae</taxon>
        <taxon>Devosia</taxon>
    </lineage>
</organism>
<name>A0A933NYV8_9HYPH</name>
<proteinExistence type="predicted"/>
<dbReference type="Pfam" id="PF07505">
    <property type="entry name" value="DUF5131"/>
    <property type="match status" value="1"/>
</dbReference>